<dbReference type="InterPro" id="IPR020946">
    <property type="entry name" value="Flavin_mOase-like"/>
</dbReference>
<comment type="cofactor">
    <cofactor evidence="1">
        <name>FAD</name>
        <dbReference type="ChEBI" id="CHEBI:57692"/>
    </cofactor>
</comment>
<evidence type="ECO:0000313" key="7">
    <source>
        <dbReference type="EMBL" id="CAK5268154.1"/>
    </source>
</evidence>
<comment type="similarity">
    <text evidence="2">Belongs to the FAD-binding monooxygenase family.</text>
</comment>
<keyword evidence="5" id="KW-0521">NADP</keyword>
<evidence type="ECO:0008006" key="9">
    <source>
        <dbReference type="Google" id="ProtNLM"/>
    </source>
</evidence>
<comment type="caution">
    <text evidence="7">The sequence shown here is derived from an EMBL/GenBank/DDBJ whole genome shotgun (WGS) entry which is preliminary data.</text>
</comment>
<name>A0AAD2H1F3_9AGAR</name>
<dbReference type="AlphaFoldDB" id="A0AAD2H1F3"/>
<dbReference type="Proteomes" id="UP001295794">
    <property type="component" value="Unassembled WGS sequence"/>
</dbReference>
<gene>
    <name evidence="7" type="ORF">MYCIT1_LOCUS11236</name>
</gene>
<dbReference type="SUPFAM" id="SSF51905">
    <property type="entry name" value="FAD/NAD(P)-binding domain"/>
    <property type="match status" value="3"/>
</dbReference>
<proteinExistence type="inferred from homology"/>
<evidence type="ECO:0000256" key="5">
    <source>
        <dbReference type="ARBA" id="ARBA00022857"/>
    </source>
</evidence>
<evidence type="ECO:0000256" key="3">
    <source>
        <dbReference type="ARBA" id="ARBA00022630"/>
    </source>
</evidence>
<evidence type="ECO:0000256" key="1">
    <source>
        <dbReference type="ARBA" id="ARBA00001974"/>
    </source>
</evidence>
<dbReference type="GO" id="GO:0050661">
    <property type="term" value="F:NADP binding"/>
    <property type="evidence" value="ECO:0007669"/>
    <property type="project" value="InterPro"/>
</dbReference>
<sequence>MNSLPNPEVAERYAQERDKRLRPDGTSQFVQLSTSDKYKYLATDPWVDHAALNAAAHVLSDGDDVKFLILGAGFGGLVLAARLIGAGFDASDIRLVDAAGGFGGTWYWNRYPGLMCDVESYVYMPLLEETGYMPKYKYAHGDELREQAERIAAHYRLQASLRTVYHSADWSDEHKHWTVKMREDRGPDEPERSFSVSAQFVCLAAGVIMSPQIPSLPGFDEFKGPTFHTGRWNYSVTGGSPASPNLDKLKDKRVGIIGTGATAIQVIPELAKWAKELFVFQRTPSSVDVRNQHPTDPEEWKNKIATGKGWQHARSVNYNAILANQPEEGPDLVSDASCQIPAFCGIIGAPGIVTPEQIPEHIAKLHSLDLPRAERVRARIDEIVRDPETAAKLKAWYPVWCKRPTFHDDYLPAFNRPNVTLVDTDGKGVNALSADGVVANGTEYPIEVLVLSTGFQLTLGAGTGSPASRGRFRVTGAKGRDMDNKWTEEGCGTLHGIASSGFPNMFFLPGLSQLGFAVNFTFSLEATSKHIAAIVAQAHCVVGDAERPVIEVEKSAEDAWTAEVVKRATWFAAVGGCTPGYFSLEGEGGRLKSMADQLKAAKSAVWGEGIVSYAKILEEWQAQGGLKGFSVTA</sequence>
<keyword evidence="8" id="KW-1185">Reference proteome</keyword>
<dbReference type="PANTHER" id="PTHR43098:SF2">
    <property type="entry name" value="FAD-BINDING MONOOXYGENASE AUSB-RELATED"/>
    <property type="match status" value="1"/>
</dbReference>
<evidence type="ECO:0000313" key="8">
    <source>
        <dbReference type="Proteomes" id="UP001295794"/>
    </source>
</evidence>
<dbReference type="InterPro" id="IPR050775">
    <property type="entry name" value="FAD-binding_Monooxygenases"/>
</dbReference>
<dbReference type="EMBL" id="CAVNYO010000138">
    <property type="protein sequence ID" value="CAK5268154.1"/>
    <property type="molecule type" value="Genomic_DNA"/>
</dbReference>
<dbReference type="GO" id="GO:0004499">
    <property type="term" value="F:N,N-dimethylaniline monooxygenase activity"/>
    <property type="evidence" value="ECO:0007669"/>
    <property type="project" value="InterPro"/>
</dbReference>
<keyword evidence="6" id="KW-0560">Oxidoreductase</keyword>
<dbReference type="Pfam" id="PF00743">
    <property type="entry name" value="FMO-like"/>
    <property type="match status" value="1"/>
</dbReference>
<accession>A0AAD2H1F3</accession>
<dbReference type="InterPro" id="IPR036188">
    <property type="entry name" value="FAD/NAD-bd_sf"/>
</dbReference>
<evidence type="ECO:0000256" key="6">
    <source>
        <dbReference type="ARBA" id="ARBA00023002"/>
    </source>
</evidence>
<dbReference type="Gene3D" id="3.50.50.60">
    <property type="entry name" value="FAD/NAD(P)-binding domain"/>
    <property type="match status" value="3"/>
</dbReference>
<dbReference type="Pfam" id="PF13450">
    <property type="entry name" value="NAD_binding_8"/>
    <property type="match status" value="1"/>
</dbReference>
<protein>
    <recommendedName>
        <fullName evidence="9">FAD/NAD(P)-binding domain-containing protein</fullName>
    </recommendedName>
</protein>
<evidence type="ECO:0000256" key="4">
    <source>
        <dbReference type="ARBA" id="ARBA00022827"/>
    </source>
</evidence>
<dbReference type="GO" id="GO:0050660">
    <property type="term" value="F:flavin adenine dinucleotide binding"/>
    <property type="evidence" value="ECO:0007669"/>
    <property type="project" value="InterPro"/>
</dbReference>
<keyword evidence="3" id="KW-0285">Flavoprotein</keyword>
<evidence type="ECO:0000256" key="2">
    <source>
        <dbReference type="ARBA" id="ARBA00010139"/>
    </source>
</evidence>
<organism evidence="7 8">
    <name type="scientific">Mycena citricolor</name>
    <dbReference type="NCBI Taxonomy" id="2018698"/>
    <lineage>
        <taxon>Eukaryota</taxon>
        <taxon>Fungi</taxon>
        <taxon>Dikarya</taxon>
        <taxon>Basidiomycota</taxon>
        <taxon>Agaricomycotina</taxon>
        <taxon>Agaricomycetes</taxon>
        <taxon>Agaricomycetidae</taxon>
        <taxon>Agaricales</taxon>
        <taxon>Marasmiineae</taxon>
        <taxon>Mycenaceae</taxon>
        <taxon>Mycena</taxon>
    </lineage>
</organism>
<reference evidence="7" key="1">
    <citation type="submission" date="2023-11" db="EMBL/GenBank/DDBJ databases">
        <authorList>
            <person name="De Vega J J."/>
            <person name="De Vega J J."/>
        </authorList>
    </citation>
    <scope>NUCLEOTIDE SEQUENCE</scope>
</reference>
<dbReference type="PANTHER" id="PTHR43098">
    <property type="entry name" value="L-ORNITHINE N(5)-MONOOXYGENASE-RELATED"/>
    <property type="match status" value="1"/>
</dbReference>
<keyword evidence="4" id="KW-0274">FAD</keyword>